<dbReference type="Gene3D" id="3.40.710.10">
    <property type="entry name" value="DD-peptidase/beta-lactamase superfamily"/>
    <property type="match status" value="1"/>
</dbReference>
<feature type="domain" description="Beta-lactamase-related" evidence="2">
    <location>
        <begin position="66"/>
        <end position="387"/>
    </location>
</feature>
<dbReference type="PANTHER" id="PTHR46825">
    <property type="entry name" value="D-ALANYL-D-ALANINE-CARBOXYPEPTIDASE/ENDOPEPTIDASE AMPH"/>
    <property type="match status" value="1"/>
</dbReference>
<dbReference type="EMBL" id="KE384743">
    <property type="protein sequence ID" value="KJK76568.1"/>
    <property type="molecule type" value="Genomic_DNA"/>
</dbReference>
<organism evidence="3 4">
    <name type="scientific">Metarhizium anisopliae BRIP 53293</name>
    <dbReference type="NCBI Taxonomy" id="1291518"/>
    <lineage>
        <taxon>Eukaryota</taxon>
        <taxon>Fungi</taxon>
        <taxon>Dikarya</taxon>
        <taxon>Ascomycota</taxon>
        <taxon>Pezizomycotina</taxon>
        <taxon>Sordariomycetes</taxon>
        <taxon>Hypocreomycetidae</taxon>
        <taxon>Hypocreales</taxon>
        <taxon>Clavicipitaceae</taxon>
        <taxon>Metarhizium</taxon>
    </lineage>
</organism>
<evidence type="ECO:0000259" key="2">
    <source>
        <dbReference type="Pfam" id="PF00144"/>
    </source>
</evidence>
<dbReference type="STRING" id="1291518.A0A0D9NS54"/>
<evidence type="ECO:0000256" key="1">
    <source>
        <dbReference type="ARBA" id="ARBA00038215"/>
    </source>
</evidence>
<dbReference type="Proteomes" id="UP000054544">
    <property type="component" value="Unassembled WGS sequence"/>
</dbReference>
<comment type="similarity">
    <text evidence="1">Belongs to the peptidase S12 family.</text>
</comment>
<dbReference type="OrthoDB" id="5946976at2759"/>
<gene>
    <name evidence="3" type="ORF">H634G_08156</name>
</gene>
<dbReference type="Pfam" id="PF00144">
    <property type="entry name" value="Beta-lactamase"/>
    <property type="match status" value="1"/>
</dbReference>
<dbReference type="InterPro" id="IPR001466">
    <property type="entry name" value="Beta-lactam-related"/>
</dbReference>
<dbReference type="InterPro" id="IPR012338">
    <property type="entry name" value="Beta-lactam/transpept-like"/>
</dbReference>
<dbReference type="AlphaFoldDB" id="A0A0D9NS54"/>
<reference evidence="4" key="1">
    <citation type="journal article" date="2014" name="BMC Genomics">
        <title>The genome sequence of the biocontrol fungus Metarhizium anisopliae and comparative genomics of Metarhizium species.</title>
        <authorList>
            <person name="Pattemore J.A."/>
            <person name="Hane J.K."/>
            <person name="Williams A.H."/>
            <person name="Wilson B.A."/>
            <person name="Stodart B.J."/>
            <person name="Ash G.J."/>
        </authorList>
    </citation>
    <scope>NUCLEOTIDE SEQUENCE [LARGE SCALE GENOMIC DNA]</scope>
    <source>
        <strain evidence="4">BRIP 53293</strain>
    </source>
</reference>
<protein>
    <recommendedName>
        <fullName evidence="2">Beta-lactamase-related domain-containing protein</fullName>
    </recommendedName>
</protein>
<evidence type="ECO:0000313" key="4">
    <source>
        <dbReference type="Proteomes" id="UP000054544"/>
    </source>
</evidence>
<dbReference type="PANTHER" id="PTHR46825:SF9">
    <property type="entry name" value="BETA-LACTAMASE-RELATED DOMAIN-CONTAINING PROTEIN"/>
    <property type="match status" value="1"/>
</dbReference>
<keyword evidence="4" id="KW-1185">Reference proteome</keyword>
<dbReference type="SUPFAM" id="SSF56601">
    <property type="entry name" value="beta-lactamase/transpeptidase-like"/>
    <property type="match status" value="1"/>
</dbReference>
<sequence>MSIPLRFDTPARYICSSNHKTMKPLVLALTLSLHAAAGAKRQPIPTRGVPSGQYGGDEVAFANEAFEQFILAQMDEWHVPGLSMAVIEGNKTWAKGFGYATLGSEPATPSTLFYCGSMTKSVTAAALSLLIDEHKNGSNIQWTTPISSILKDDFVLSDAWATDHMTLEDALCHRTGYPRHDFSGPFNSSVDMVRRFRHLPMSQEPRVKWQYSNMMYGTLGYVVERTSATRLADFFRNRLWRPMGMLNTFLHPDDALASGGQLAHAYYYNNDTRQFGELPWNDEGSVAGAGMAISSVLDWSRYLRHMISESGPISAAGHAALKAPHMVSEQDRRIYSGTEFYGLGWGSNMMQNEAVWYHSGRVSGMLSYMAFVPARKFGFVVMLNTESVAALDSIFSTTLFNYFEVVSSNRYDIRQGWYDLLRDLDDGLRNCSARLYPGVGGAALPPGMALDDLVGSYYNDGYGYANVTLRCDDWEAAHGSPSVLSLTSDGCRIVVPRAELFGKNVSFQLQHVAGDKWLAWYFVDDYKTVTRPAGCYRAQIVVGPDGKPDLLGMDMRMEGDDLPLTWFKRV</sequence>
<dbReference type="InterPro" id="IPR050491">
    <property type="entry name" value="AmpC-like"/>
</dbReference>
<proteinExistence type="inferred from homology"/>
<name>A0A0D9NS54_METAN</name>
<evidence type="ECO:0000313" key="3">
    <source>
        <dbReference type="EMBL" id="KJK76568.1"/>
    </source>
</evidence>
<accession>A0A0D9NS54</accession>